<dbReference type="AlphaFoldDB" id="A0A5S5AKH6"/>
<evidence type="ECO:0000259" key="1">
    <source>
        <dbReference type="Pfam" id="PF00126"/>
    </source>
</evidence>
<protein>
    <submittedName>
        <fullName evidence="2">Molybdate transport system regulatory protein</fullName>
    </submittedName>
</protein>
<accession>A0A5S5AKH6</accession>
<dbReference type="Proteomes" id="UP000322294">
    <property type="component" value="Unassembled WGS sequence"/>
</dbReference>
<evidence type="ECO:0000313" key="3">
    <source>
        <dbReference type="Proteomes" id="UP000322294"/>
    </source>
</evidence>
<sequence>MSRLKLKYKIWLENNGKAFGDGPLDILKRVERSGSLKQAASEMNMSYSHAWNLIKGLEKRLGFKLIRSRVGGVKGGCSELTDEARLLVAKYESFRNRVDEVLADLYQTIFSE</sequence>
<evidence type="ECO:0000313" key="2">
    <source>
        <dbReference type="EMBL" id="TYP51587.1"/>
    </source>
</evidence>
<dbReference type="PANTHER" id="PTHR30432">
    <property type="entry name" value="TRANSCRIPTIONAL REGULATOR MODE"/>
    <property type="match status" value="1"/>
</dbReference>
<gene>
    <name evidence="2" type="ORF">LZ11_01877</name>
</gene>
<dbReference type="InterPro" id="IPR036390">
    <property type="entry name" value="WH_DNA-bd_sf"/>
</dbReference>
<comment type="caution">
    <text evidence="2">The sequence shown here is derived from an EMBL/GenBank/DDBJ whole genome shotgun (WGS) entry which is preliminary data.</text>
</comment>
<feature type="domain" description="HTH lysR-type" evidence="1">
    <location>
        <begin position="24"/>
        <end position="84"/>
    </location>
</feature>
<dbReference type="InterPro" id="IPR051815">
    <property type="entry name" value="Molybdate_resp_trans_reg"/>
</dbReference>
<dbReference type="SUPFAM" id="SSF46785">
    <property type="entry name" value="Winged helix' DNA-binding domain"/>
    <property type="match status" value="1"/>
</dbReference>
<dbReference type="InterPro" id="IPR000847">
    <property type="entry name" value="LysR_HTH_N"/>
</dbReference>
<dbReference type="Gene3D" id="1.10.10.10">
    <property type="entry name" value="Winged helix-like DNA-binding domain superfamily/Winged helix DNA-binding domain"/>
    <property type="match status" value="1"/>
</dbReference>
<dbReference type="OrthoDB" id="285216at2"/>
<organism evidence="2 3">
    <name type="scientific">Thermosediminibacter litoriperuensis</name>
    <dbReference type="NCBI Taxonomy" id="291989"/>
    <lineage>
        <taxon>Bacteria</taxon>
        <taxon>Bacillati</taxon>
        <taxon>Bacillota</taxon>
        <taxon>Clostridia</taxon>
        <taxon>Thermosediminibacterales</taxon>
        <taxon>Thermosediminibacteraceae</taxon>
        <taxon>Thermosediminibacter</taxon>
    </lineage>
</organism>
<reference evidence="2 3" key="1">
    <citation type="submission" date="2019-07" db="EMBL/GenBank/DDBJ databases">
        <title>Genomic Encyclopedia of Type Strains, Phase I: the one thousand microbial genomes (KMG-I) project.</title>
        <authorList>
            <person name="Kyrpides N."/>
        </authorList>
    </citation>
    <scope>NUCLEOTIDE SEQUENCE [LARGE SCALE GENOMIC DNA]</scope>
    <source>
        <strain evidence="2 3">DSM 16647</strain>
    </source>
</reference>
<dbReference type="InterPro" id="IPR036388">
    <property type="entry name" value="WH-like_DNA-bd_sf"/>
</dbReference>
<proteinExistence type="predicted"/>
<dbReference type="RefSeq" id="WP_148867593.1">
    <property type="nucleotide sequence ID" value="NZ_VNHO01000022.1"/>
</dbReference>
<name>A0A5S5AKH6_9FIRM</name>
<dbReference type="EMBL" id="VNHO01000022">
    <property type="protein sequence ID" value="TYP51587.1"/>
    <property type="molecule type" value="Genomic_DNA"/>
</dbReference>
<dbReference type="GO" id="GO:0003700">
    <property type="term" value="F:DNA-binding transcription factor activity"/>
    <property type="evidence" value="ECO:0007669"/>
    <property type="project" value="InterPro"/>
</dbReference>
<keyword evidence="3" id="KW-1185">Reference proteome</keyword>
<dbReference type="Pfam" id="PF00126">
    <property type="entry name" value="HTH_1"/>
    <property type="match status" value="1"/>
</dbReference>
<dbReference type="PANTHER" id="PTHR30432:SF1">
    <property type="entry name" value="DNA-BINDING TRANSCRIPTIONAL DUAL REGULATOR MODE"/>
    <property type="match status" value="1"/>
</dbReference>